<dbReference type="RefSeq" id="WP_217067410.1">
    <property type="nucleotide sequence ID" value="NZ_JAHQCS010000131.1"/>
</dbReference>
<feature type="transmembrane region" description="Helical" evidence="1">
    <location>
        <begin position="5"/>
        <end position="25"/>
    </location>
</feature>
<comment type="caution">
    <text evidence="2">The sequence shown here is derived from an EMBL/GenBank/DDBJ whole genome shotgun (WGS) entry which is preliminary data.</text>
</comment>
<proteinExistence type="predicted"/>
<feature type="transmembrane region" description="Helical" evidence="1">
    <location>
        <begin position="37"/>
        <end position="57"/>
    </location>
</feature>
<sequence length="68" mass="7765">MGKKVCWGVIIFTIAINVVMLQWTIEAYLGREYEQTLLYSGVGIVMAFVAFLAYGHLRKIEYSSEKKS</sequence>
<evidence type="ECO:0000313" key="2">
    <source>
        <dbReference type="EMBL" id="MBU9713249.1"/>
    </source>
</evidence>
<keyword evidence="1" id="KW-0812">Transmembrane</keyword>
<keyword evidence="3" id="KW-1185">Reference proteome</keyword>
<reference evidence="2 3" key="1">
    <citation type="submission" date="2021-06" db="EMBL/GenBank/DDBJ databases">
        <title>Bacillus sp. RD4P76, an endophyte from a halophyte.</title>
        <authorList>
            <person name="Sun J.-Q."/>
        </authorList>
    </citation>
    <scope>NUCLEOTIDE SEQUENCE [LARGE SCALE GENOMIC DNA]</scope>
    <source>
        <strain evidence="2 3">CGMCC 1.15917</strain>
    </source>
</reference>
<evidence type="ECO:0000256" key="1">
    <source>
        <dbReference type="SAM" id="Phobius"/>
    </source>
</evidence>
<dbReference type="Proteomes" id="UP000784880">
    <property type="component" value="Unassembled WGS sequence"/>
</dbReference>
<organism evidence="2 3">
    <name type="scientific">Evansella tamaricis</name>
    <dbReference type="NCBI Taxonomy" id="2069301"/>
    <lineage>
        <taxon>Bacteria</taxon>
        <taxon>Bacillati</taxon>
        <taxon>Bacillota</taxon>
        <taxon>Bacilli</taxon>
        <taxon>Bacillales</taxon>
        <taxon>Bacillaceae</taxon>
        <taxon>Evansella</taxon>
    </lineage>
</organism>
<keyword evidence="1" id="KW-1133">Transmembrane helix</keyword>
<accession>A0ABS6JHV3</accession>
<dbReference type="EMBL" id="JAHQCS010000131">
    <property type="protein sequence ID" value="MBU9713249.1"/>
    <property type="molecule type" value="Genomic_DNA"/>
</dbReference>
<name>A0ABS6JHV3_9BACI</name>
<protein>
    <submittedName>
        <fullName evidence="2">Uncharacterized protein</fullName>
    </submittedName>
</protein>
<evidence type="ECO:0000313" key="3">
    <source>
        <dbReference type="Proteomes" id="UP000784880"/>
    </source>
</evidence>
<keyword evidence="1" id="KW-0472">Membrane</keyword>
<gene>
    <name evidence="2" type="ORF">KS419_16075</name>
</gene>